<evidence type="ECO:0000259" key="2">
    <source>
        <dbReference type="Pfam" id="PF13505"/>
    </source>
</evidence>
<keyword evidence="1" id="KW-0732">Signal</keyword>
<dbReference type="SUPFAM" id="SSF56925">
    <property type="entry name" value="OMPA-like"/>
    <property type="match status" value="1"/>
</dbReference>
<evidence type="ECO:0000256" key="1">
    <source>
        <dbReference type="ARBA" id="ARBA00022729"/>
    </source>
</evidence>
<dbReference type="Proteomes" id="UP000739538">
    <property type="component" value="Unassembled WGS sequence"/>
</dbReference>
<comment type="caution">
    <text evidence="3">The sequence shown here is derived from an EMBL/GenBank/DDBJ whole genome shotgun (WGS) entry which is preliminary data.</text>
</comment>
<dbReference type="AlphaFoldDB" id="A0A956NBE3"/>
<evidence type="ECO:0000313" key="4">
    <source>
        <dbReference type="Proteomes" id="UP000739538"/>
    </source>
</evidence>
<sequence length="219" mass="23857">MRVFGLGLIAAALAVWLLADPCEARRDPWQVGPHLLIAVPMDDFQNVSGVGGGLGIRGNYELSDVFSIRGDAAYLSYGRKFETLYFGPSIGFLQAETTSQNYRLSLGPQLSFYGTKFIVYTSGQAGAYLFRTAITVPGTTYSDSRDTHWALGWNGALGVQFDVGLGPWLDVGVAYQTMYDLPGPTRENPDDPDAAPIQGDDITAQELTIELGIQFFLKK</sequence>
<dbReference type="Pfam" id="PF13505">
    <property type="entry name" value="OMP_b-brl"/>
    <property type="match status" value="1"/>
</dbReference>
<name>A0A956NBE3_UNCEI</name>
<organism evidence="3 4">
    <name type="scientific">Eiseniibacteriota bacterium</name>
    <dbReference type="NCBI Taxonomy" id="2212470"/>
    <lineage>
        <taxon>Bacteria</taxon>
        <taxon>Candidatus Eiseniibacteriota</taxon>
    </lineage>
</organism>
<gene>
    <name evidence="3" type="ORF">KDA27_03455</name>
</gene>
<accession>A0A956NBE3</accession>
<proteinExistence type="predicted"/>
<dbReference type="EMBL" id="JAGQHS010000010">
    <property type="protein sequence ID" value="MCA9754833.1"/>
    <property type="molecule type" value="Genomic_DNA"/>
</dbReference>
<protein>
    <submittedName>
        <fullName evidence="3">Outer membrane beta-barrel protein</fullName>
    </submittedName>
</protein>
<dbReference type="InterPro" id="IPR011250">
    <property type="entry name" value="OMP/PagP_B-barrel"/>
</dbReference>
<dbReference type="InterPro" id="IPR027385">
    <property type="entry name" value="Beta-barrel_OMP"/>
</dbReference>
<reference evidence="3" key="1">
    <citation type="submission" date="2020-04" db="EMBL/GenBank/DDBJ databases">
        <authorList>
            <person name="Zhang T."/>
        </authorList>
    </citation>
    <scope>NUCLEOTIDE SEQUENCE</scope>
    <source>
        <strain evidence="3">HKST-UBA02</strain>
    </source>
</reference>
<reference evidence="3" key="2">
    <citation type="journal article" date="2021" name="Microbiome">
        <title>Successional dynamics and alternative stable states in a saline activated sludge microbial community over 9 years.</title>
        <authorList>
            <person name="Wang Y."/>
            <person name="Ye J."/>
            <person name="Ju F."/>
            <person name="Liu L."/>
            <person name="Boyd J.A."/>
            <person name="Deng Y."/>
            <person name="Parks D.H."/>
            <person name="Jiang X."/>
            <person name="Yin X."/>
            <person name="Woodcroft B.J."/>
            <person name="Tyson G.W."/>
            <person name="Hugenholtz P."/>
            <person name="Polz M.F."/>
            <person name="Zhang T."/>
        </authorList>
    </citation>
    <scope>NUCLEOTIDE SEQUENCE</scope>
    <source>
        <strain evidence="3">HKST-UBA02</strain>
    </source>
</reference>
<feature type="domain" description="Outer membrane protein beta-barrel" evidence="2">
    <location>
        <begin position="28"/>
        <end position="215"/>
    </location>
</feature>
<evidence type="ECO:0000313" key="3">
    <source>
        <dbReference type="EMBL" id="MCA9754833.1"/>
    </source>
</evidence>